<dbReference type="PANTHER" id="PTHR43297">
    <property type="entry name" value="OLIGOPEPTIDE TRANSPORT ATP-BINDING PROTEIN APPD"/>
    <property type="match status" value="1"/>
</dbReference>
<dbReference type="Pfam" id="PF00005">
    <property type="entry name" value="ABC_tran"/>
    <property type="match status" value="1"/>
</dbReference>
<dbReference type="PROSITE" id="PS00211">
    <property type="entry name" value="ABC_TRANSPORTER_1"/>
    <property type="match status" value="1"/>
</dbReference>
<dbReference type="InterPro" id="IPR013563">
    <property type="entry name" value="Oligopep_ABC_C"/>
</dbReference>
<dbReference type="PROSITE" id="PS50893">
    <property type="entry name" value="ABC_TRANSPORTER_2"/>
    <property type="match status" value="1"/>
</dbReference>
<dbReference type="Proteomes" id="UP000183015">
    <property type="component" value="Unassembled WGS sequence"/>
</dbReference>
<keyword evidence="3" id="KW-0813">Transport</keyword>
<dbReference type="FunFam" id="3.40.50.300:FF:000016">
    <property type="entry name" value="Oligopeptide ABC transporter ATP-binding component"/>
    <property type="match status" value="1"/>
</dbReference>
<evidence type="ECO:0000256" key="3">
    <source>
        <dbReference type="ARBA" id="ARBA00022448"/>
    </source>
</evidence>
<reference evidence="10" key="1">
    <citation type="submission" date="2016-10" db="EMBL/GenBank/DDBJ databases">
        <authorList>
            <person name="Varghese N."/>
        </authorList>
    </citation>
    <scope>NUCLEOTIDE SEQUENCE [LARGE SCALE GENOMIC DNA]</scope>
    <source>
        <strain evidence="10">DSM 45096 / BCRC 16803 / CGMCC 4.1857 / CIP 109030 / JCM 12277 / KCTC 19219 / NBRC 100920 / 33214</strain>
    </source>
</reference>
<dbReference type="GO" id="GO:0016887">
    <property type="term" value="F:ATP hydrolysis activity"/>
    <property type="evidence" value="ECO:0007669"/>
    <property type="project" value="InterPro"/>
</dbReference>
<dbReference type="PANTHER" id="PTHR43297:SF2">
    <property type="entry name" value="DIPEPTIDE TRANSPORT ATP-BINDING PROTEIN DPPD"/>
    <property type="match status" value="1"/>
</dbReference>
<evidence type="ECO:0000313" key="9">
    <source>
        <dbReference type="EMBL" id="SEM46503.1"/>
    </source>
</evidence>
<keyword evidence="7" id="KW-0472">Membrane</keyword>
<dbReference type="SUPFAM" id="SSF52540">
    <property type="entry name" value="P-loop containing nucleoside triphosphate hydrolases"/>
    <property type="match status" value="1"/>
</dbReference>
<dbReference type="InterPro" id="IPR003439">
    <property type="entry name" value="ABC_transporter-like_ATP-bd"/>
</dbReference>
<dbReference type="Pfam" id="PF08352">
    <property type="entry name" value="oligo_HPY"/>
    <property type="match status" value="1"/>
</dbReference>
<dbReference type="GO" id="GO:0005524">
    <property type="term" value="F:ATP binding"/>
    <property type="evidence" value="ECO:0007669"/>
    <property type="project" value="UniProtKB-KW"/>
</dbReference>
<protein>
    <submittedName>
        <fullName evidence="9">Oligopeptide/dipeptide ABC transporter, ATP-binding protein, C-terminal domain-containing protein</fullName>
    </submittedName>
</protein>
<keyword evidence="4" id="KW-1003">Cell membrane</keyword>
<sequence>MTDTFLTVTDLGVRFRTEDGPVQAVDGLSFELERGRTLAIVGESGSGKSVTSLAVLGLHDPARTTLTGSIKLDGQELVGADEGTLRGLRGSRMAMVFQDALTALSPYYTVGEQIAESFRRHTGANRRAAKDRAVELLGRVGIPSPARRAEDYPHQFSGGMRQRAMIACALVCDPELLIADEPTTALDVTVQAQILDLLGDLQREFGTAIILITHDLGVVAGNANDALVMYAGRCVEQGSVEQVLTEPQHPYTAGLLSSVPRLHGDVDVPLTPVRGNPPALLGGLPPGCAFRPRCDHAQDRCSEDRPQLVGVGGRLAACHFPLLASDPTDQLETSR</sequence>
<evidence type="ECO:0000256" key="2">
    <source>
        <dbReference type="ARBA" id="ARBA00005417"/>
    </source>
</evidence>
<organism evidence="9 10">
    <name type="scientific">Streptacidiphilus jiangxiensis</name>
    <dbReference type="NCBI Taxonomy" id="235985"/>
    <lineage>
        <taxon>Bacteria</taxon>
        <taxon>Bacillati</taxon>
        <taxon>Actinomycetota</taxon>
        <taxon>Actinomycetes</taxon>
        <taxon>Kitasatosporales</taxon>
        <taxon>Streptomycetaceae</taxon>
        <taxon>Streptacidiphilus</taxon>
    </lineage>
</organism>
<accession>A0A1H7YKK8</accession>
<evidence type="ECO:0000256" key="1">
    <source>
        <dbReference type="ARBA" id="ARBA00004202"/>
    </source>
</evidence>
<dbReference type="SMART" id="SM00382">
    <property type="entry name" value="AAA"/>
    <property type="match status" value="1"/>
</dbReference>
<dbReference type="CDD" id="cd03257">
    <property type="entry name" value="ABC_NikE_OppD_transporters"/>
    <property type="match status" value="1"/>
</dbReference>
<dbReference type="Gene3D" id="3.40.50.300">
    <property type="entry name" value="P-loop containing nucleotide triphosphate hydrolases"/>
    <property type="match status" value="1"/>
</dbReference>
<comment type="similarity">
    <text evidence="2">Belongs to the ABC transporter superfamily.</text>
</comment>
<dbReference type="RefSeq" id="WP_042453174.1">
    <property type="nucleotide sequence ID" value="NZ_BBPN01000027.1"/>
</dbReference>
<evidence type="ECO:0000313" key="10">
    <source>
        <dbReference type="Proteomes" id="UP000183015"/>
    </source>
</evidence>
<dbReference type="InterPro" id="IPR017871">
    <property type="entry name" value="ABC_transporter-like_CS"/>
</dbReference>
<evidence type="ECO:0000256" key="6">
    <source>
        <dbReference type="ARBA" id="ARBA00022840"/>
    </source>
</evidence>
<keyword evidence="5" id="KW-0547">Nucleotide-binding</keyword>
<dbReference type="eggNOG" id="COG0444">
    <property type="taxonomic scope" value="Bacteria"/>
</dbReference>
<gene>
    <name evidence="9" type="ORF">SAMN05414137_12942</name>
</gene>
<dbReference type="InterPro" id="IPR027417">
    <property type="entry name" value="P-loop_NTPase"/>
</dbReference>
<dbReference type="GO" id="GO:0005886">
    <property type="term" value="C:plasma membrane"/>
    <property type="evidence" value="ECO:0007669"/>
    <property type="project" value="UniProtKB-SubCell"/>
</dbReference>
<dbReference type="GO" id="GO:0015833">
    <property type="term" value="P:peptide transport"/>
    <property type="evidence" value="ECO:0007669"/>
    <property type="project" value="InterPro"/>
</dbReference>
<dbReference type="STRING" id="235985.SAMN05414137_12942"/>
<evidence type="ECO:0000256" key="7">
    <source>
        <dbReference type="ARBA" id="ARBA00023136"/>
    </source>
</evidence>
<comment type="subcellular location">
    <subcellularLocation>
        <location evidence="1">Cell membrane</location>
        <topology evidence="1">Peripheral membrane protein</topology>
    </subcellularLocation>
</comment>
<dbReference type="InterPro" id="IPR050388">
    <property type="entry name" value="ABC_Ni/Peptide_Import"/>
</dbReference>
<dbReference type="AlphaFoldDB" id="A0A1H7YKK8"/>
<proteinExistence type="inferred from homology"/>
<evidence type="ECO:0000259" key="8">
    <source>
        <dbReference type="PROSITE" id="PS50893"/>
    </source>
</evidence>
<evidence type="ECO:0000256" key="5">
    <source>
        <dbReference type="ARBA" id="ARBA00022741"/>
    </source>
</evidence>
<dbReference type="InterPro" id="IPR003593">
    <property type="entry name" value="AAA+_ATPase"/>
</dbReference>
<keyword evidence="10" id="KW-1185">Reference proteome</keyword>
<dbReference type="NCBIfam" id="TIGR01727">
    <property type="entry name" value="oligo_HPY"/>
    <property type="match status" value="1"/>
</dbReference>
<name>A0A1H7YKK8_STRJI</name>
<evidence type="ECO:0000256" key="4">
    <source>
        <dbReference type="ARBA" id="ARBA00022475"/>
    </source>
</evidence>
<dbReference type="EMBL" id="FOAZ01000029">
    <property type="protein sequence ID" value="SEM46503.1"/>
    <property type="molecule type" value="Genomic_DNA"/>
</dbReference>
<dbReference type="OrthoDB" id="3508321at2"/>
<feature type="domain" description="ABC transporter" evidence="8">
    <location>
        <begin position="6"/>
        <end position="256"/>
    </location>
</feature>
<keyword evidence="6 9" id="KW-0067">ATP-binding</keyword>